<dbReference type="PANTHER" id="PTHR43881:SF1">
    <property type="entry name" value="GAMMA-GLUTAMYLTRANSPEPTIDASE (AFU_ORTHOLOGUE AFUA_4G13580)"/>
    <property type="match status" value="1"/>
</dbReference>
<dbReference type="Gene3D" id="3.60.20.40">
    <property type="match status" value="1"/>
</dbReference>
<sequence length="499" mass="49901">MTIALAAPHAAAVDAGRAVVAAGGNALDAALAAAALLTVVYPHQCAIGGDLIALVRRPDGSTTAIIAAGTAPAAIADALPGWSEVPRAGAGSVTVPGMLAGWRAIAALGARLSLADALDGAAAVAEAGTPVSAGLARALVARAEAIHADPGLSAVFTRDGALLREGDALEQPALARSLRRLALDPDDFYTGEIAAALVRTLRAGGGTHTVEDFAGYRPEVAPALTETVGDASWSVAPPPSAGAVLLGVARAAEAGDSPTAALDASVRGAHARASHLGDPRTADIDLDALLSLQGRPPGGPGEPRPQGDTAAVVAMDDDGWAVTIVQSVYQTFGSGLLDPATGILLHNRGGAFSIDPASPAAIRAGARPPHTLTPAIVDRGEVTVIAGCQGGRAQPWILAQLLPDASRAATDLDELLARPRWVIGDRDLGHDRLTLVTEPGVDAAIVDRGPELGLGAGAFDGPADEAGHVQLVRRVGGASIHDAASDPRADGIAVLLPTP</sequence>
<comment type="caution">
    <text evidence="1">The sequence shown here is derived from an EMBL/GenBank/DDBJ whole genome shotgun (WGS) entry which is preliminary data.</text>
</comment>
<proteinExistence type="predicted"/>
<dbReference type="Proteomes" id="UP000072189">
    <property type="component" value="Unassembled WGS sequence"/>
</dbReference>
<reference evidence="1 2" key="1">
    <citation type="journal article" date="2016" name="Front. Microbiol.">
        <title>Genomic Resource of Rice Seed Associated Bacteria.</title>
        <authorList>
            <person name="Midha S."/>
            <person name="Bansal K."/>
            <person name="Sharma S."/>
            <person name="Kumar N."/>
            <person name="Patil P.P."/>
            <person name="Chaudhry V."/>
            <person name="Patil P.B."/>
        </authorList>
    </citation>
    <scope>NUCLEOTIDE SEQUENCE [LARGE SCALE GENOMIC DNA]</scope>
    <source>
        <strain evidence="1 2">RSA3</strain>
    </source>
</reference>
<dbReference type="EMBL" id="LDRV01000042">
    <property type="protein sequence ID" value="KTS12854.1"/>
    <property type="molecule type" value="Genomic_DNA"/>
</dbReference>
<evidence type="ECO:0000313" key="1">
    <source>
        <dbReference type="EMBL" id="KTS12854.1"/>
    </source>
</evidence>
<dbReference type="InterPro" id="IPR052896">
    <property type="entry name" value="GGT-like_enzyme"/>
</dbReference>
<dbReference type="InterPro" id="IPR043137">
    <property type="entry name" value="GGT_ssub_C"/>
</dbReference>
<accession>A0A147F8F2</accession>
<evidence type="ECO:0008006" key="3">
    <source>
        <dbReference type="Google" id="ProtNLM"/>
    </source>
</evidence>
<dbReference type="PRINTS" id="PR01210">
    <property type="entry name" value="GGTRANSPTASE"/>
</dbReference>
<gene>
    <name evidence="1" type="ORF">RSA3_07520</name>
</gene>
<dbReference type="Pfam" id="PF01019">
    <property type="entry name" value="G_glu_transpept"/>
    <property type="match status" value="1"/>
</dbReference>
<dbReference type="AlphaFoldDB" id="A0A147F8F2"/>
<dbReference type="PATRIC" id="fig|2033.7.peg.2167"/>
<protein>
    <recommendedName>
        <fullName evidence="3">Tyramine oxidase</fullName>
    </recommendedName>
</protein>
<dbReference type="InterPro" id="IPR029055">
    <property type="entry name" value="Ntn_hydrolases_N"/>
</dbReference>
<dbReference type="SUPFAM" id="SSF56235">
    <property type="entry name" value="N-terminal nucleophile aminohydrolases (Ntn hydrolases)"/>
    <property type="match status" value="1"/>
</dbReference>
<evidence type="ECO:0000313" key="2">
    <source>
        <dbReference type="Proteomes" id="UP000072189"/>
    </source>
</evidence>
<name>A0A147F8F2_MICTE</name>
<dbReference type="PANTHER" id="PTHR43881">
    <property type="entry name" value="GAMMA-GLUTAMYLTRANSPEPTIDASE (AFU_ORTHOLOGUE AFUA_4G13580)"/>
    <property type="match status" value="1"/>
</dbReference>
<dbReference type="RefSeq" id="WP_058613882.1">
    <property type="nucleotide sequence ID" value="NZ_LDRV01000042.1"/>
</dbReference>
<organism evidence="1 2">
    <name type="scientific">Microbacterium testaceum</name>
    <name type="common">Aureobacterium testaceum</name>
    <name type="synonym">Brevibacterium testaceum</name>
    <dbReference type="NCBI Taxonomy" id="2033"/>
    <lineage>
        <taxon>Bacteria</taxon>
        <taxon>Bacillati</taxon>
        <taxon>Actinomycetota</taxon>
        <taxon>Actinomycetes</taxon>
        <taxon>Micrococcales</taxon>
        <taxon>Microbacteriaceae</taxon>
        <taxon>Microbacterium</taxon>
    </lineage>
</organism>